<dbReference type="PANTHER" id="PTHR12907">
    <property type="entry name" value="EGL NINE HOMOLOG-RELATED"/>
    <property type="match status" value="1"/>
</dbReference>
<dbReference type="PROSITE" id="PS51471">
    <property type="entry name" value="FE2OG_OXY"/>
    <property type="match status" value="1"/>
</dbReference>
<protein>
    <submittedName>
        <fullName evidence="8">Proline hydroxylase</fullName>
    </submittedName>
</protein>
<evidence type="ECO:0000259" key="7">
    <source>
        <dbReference type="PROSITE" id="PS51471"/>
    </source>
</evidence>
<evidence type="ECO:0000313" key="9">
    <source>
        <dbReference type="Proteomes" id="UP000237222"/>
    </source>
</evidence>
<name>A0A2S4HFD5_9GAMM</name>
<dbReference type="OrthoDB" id="9783171at2"/>
<evidence type="ECO:0000256" key="1">
    <source>
        <dbReference type="ARBA" id="ARBA00001961"/>
    </source>
</evidence>
<keyword evidence="3" id="KW-0847">Vitamin C</keyword>
<feature type="domain" description="Fe2OG dioxygenase" evidence="7">
    <location>
        <begin position="124"/>
        <end position="225"/>
    </location>
</feature>
<dbReference type="Pfam" id="PF13640">
    <property type="entry name" value="2OG-FeII_Oxy_3"/>
    <property type="match status" value="1"/>
</dbReference>
<evidence type="ECO:0000256" key="4">
    <source>
        <dbReference type="ARBA" id="ARBA00022964"/>
    </source>
</evidence>
<dbReference type="InterPro" id="IPR051559">
    <property type="entry name" value="HIF_prolyl_hydroxylases"/>
</dbReference>
<comment type="cofactor">
    <cofactor evidence="1">
        <name>L-ascorbate</name>
        <dbReference type="ChEBI" id="CHEBI:38290"/>
    </cofactor>
</comment>
<evidence type="ECO:0000256" key="6">
    <source>
        <dbReference type="ARBA" id="ARBA00023004"/>
    </source>
</evidence>
<dbReference type="AlphaFoldDB" id="A0A2S4HFD5"/>
<accession>A0A2S4HFD5</accession>
<dbReference type="GO" id="GO:0008198">
    <property type="term" value="F:ferrous iron binding"/>
    <property type="evidence" value="ECO:0007669"/>
    <property type="project" value="TreeGrafter"/>
</dbReference>
<evidence type="ECO:0000313" key="8">
    <source>
        <dbReference type="EMBL" id="POP52703.1"/>
    </source>
</evidence>
<sequence length="237" mass="26754">MSDSDPVKGKYAAFFRGCPVEAELLLSDIDSERIFDSIADALTETGYIVLPAALPLGISDALFTRIASFEDDVFRPAGVGRAAEFQLNPFVRNDEIRWLSSGDEVEAQYLAWMEKLRVGLNRRLFMGLFDYECHFARYMPGAFYKKHVDAFKGRTNRVLSTVFYLNPNWAVDDGGHLVMYEDSVEPIAKISPLMGTLVVFLSDRFPHEVTTASRLRYSIAGWFRVNTNLGPHIDPPQ</sequence>
<keyword evidence="6" id="KW-0408">Iron</keyword>
<dbReference type="GO" id="GO:0071456">
    <property type="term" value="P:cellular response to hypoxia"/>
    <property type="evidence" value="ECO:0007669"/>
    <property type="project" value="TreeGrafter"/>
</dbReference>
<organism evidence="8 9">
    <name type="scientific">Zhongshania marina</name>
    <dbReference type="NCBI Taxonomy" id="2304603"/>
    <lineage>
        <taxon>Bacteria</taxon>
        <taxon>Pseudomonadati</taxon>
        <taxon>Pseudomonadota</taxon>
        <taxon>Gammaproteobacteria</taxon>
        <taxon>Cellvibrionales</taxon>
        <taxon>Spongiibacteraceae</taxon>
        <taxon>Zhongshania</taxon>
    </lineage>
</organism>
<dbReference type="Proteomes" id="UP000237222">
    <property type="component" value="Unassembled WGS sequence"/>
</dbReference>
<dbReference type="InterPro" id="IPR006620">
    <property type="entry name" value="Pro_4_hyd_alph"/>
</dbReference>
<comment type="caution">
    <text evidence="8">The sequence shown here is derived from an EMBL/GenBank/DDBJ whole genome shotgun (WGS) entry which is preliminary data.</text>
</comment>
<dbReference type="SMART" id="SM00702">
    <property type="entry name" value="P4Hc"/>
    <property type="match status" value="1"/>
</dbReference>
<evidence type="ECO:0000256" key="2">
    <source>
        <dbReference type="ARBA" id="ARBA00022723"/>
    </source>
</evidence>
<dbReference type="InterPro" id="IPR005123">
    <property type="entry name" value="Oxoglu/Fe-dep_dioxygenase_dom"/>
</dbReference>
<dbReference type="GO" id="GO:0031543">
    <property type="term" value="F:peptidyl-proline dioxygenase activity"/>
    <property type="evidence" value="ECO:0007669"/>
    <property type="project" value="TreeGrafter"/>
</dbReference>
<evidence type="ECO:0000256" key="3">
    <source>
        <dbReference type="ARBA" id="ARBA00022896"/>
    </source>
</evidence>
<keyword evidence="2" id="KW-0479">Metal-binding</keyword>
<evidence type="ECO:0000256" key="5">
    <source>
        <dbReference type="ARBA" id="ARBA00023002"/>
    </source>
</evidence>
<keyword evidence="5" id="KW-0560">Oxidoreductase</keyword>
<dbReference type="PANTHER" id="PTHR12907:SF26">
    <property type="entry name" value="HIF PROLYL HYDROXYLASE, ISOFORM C"/>
    <property type="match status" value="1"/>
</dbReference>
<proteinExistence type="predicted"/>
<reference evidence="8" key="1">
    <citation type="submission" date="2018-01" db="EMBL/GenBank/DDBJ databases">
        <authorList>
            <person name="Yu X.-D."/>
        </authorList>
    </citation>
    <scope>NUCLEOTIDE SEQUENCE</scope>
    <source>
        <strain evidence="8">ZX-21</strain>
    </source>
</reference>
<dbReference type="GO" id="GO:0031418">
    <property type="term" value="F:L-ascorbic acid binding"/>
    <property type="evidence" value="ECO:0007669"/>
    <property type="project" value="UniProtKB-KW"/>
</dbReference>
<gene>
    <name evidence="8" type="ORF">C0068_10885</name>
</gene>
<dbReference type="EMBL" id="PQGG01000026">
    <property type="protein sequence ID" value="POP52703.1"/>
    <property type="molecule type" value="Genomic_DNA"/>
</dbReference>
<keyword evidence="4" id="KW-0223">Dioxygenase</keyword>
<dbReference type="InterPro" id="IPR044862">
    <property type="entry name" value="Pro_4_hyd_alph_FE2OG_OXY"/>
</dbReference>
<dbReference type="Gene3D" id="2.60.120.620">
    <property type="entry name" value="q2cbj1_9rhob like domain"/>
    <property type="match status" value="1"/>
</dbReference>